<dbReference type="NCBIfam" id="TIGR03930">
    <property type="entry name" value="WXG100_ESAT6"/>
    <property type="match status" value="1"/>
</dbReference>
<comment type="similarity">
    <text evidence="1">Belongs to the WXG100 family.</text>
</comment>
<evidence type="ECO:0000313" key="3">
    <source>
        <dbReference type="Proteomes" id="UP001300496"/>
    </source>
</evidence>
<proteinExistence type="inferred from homology"/>
<name>A0ABT2PCJ2_9MICO</name>
<dbReference type="Gene3D" id="1.10.287.1060">
    <property type="entry name" value="ESAT-6-like"/>
    <property type="match status" value="1"/>
</dbReference>
<keyword evidence="3" id="KW-1185">Reference proteome</keyword>
<protein>
    <recommendedName>
        <fullName evidence="1">ESAT-6-like protein</fullName>
    </recommendedName>
</protein>
<organism evidence="2 3">
    <name type="scientific">Microbacterium memoriense</name>
    <dbReference type="NCBI Taxonomy" id="2978350"/>
    <lineage>
        <taxon>Bacteria</taxon>
        <taxon>Bacillati</taxon>
        <taxon>Actinomycetota</taxon>
        <taxon>Actinomycetes</taxon>
        <taxon>Micrococcales</taxon>
        <taxon>Microbacteriaceae</taxon>
        <taxon>Microbacterium</taxon>
    </lineage>
</organism>
<dbReference type="Pfam" id="PF06013">
    <property type="entry name" value="WXG100"/>
    <property type="match status" value="1"/>
</dbReference>
<dbReference type="RefSeq" id="WP_203190459.1">
    <property type="nucleotide sequence ID" value="NZ_JAODOR010000009.1"/>
</dbReference>
<dbReference type="EMBL" id="JAODOR010000009">
    <property type="protein sequence ID" value="MCT9002231.1"/>
    <property type="molecule type" value="Genomic_DNA"/>
</dbReference>
<reference evidence="2 3" key="1">
    <citation type="journal article" date="2024" name="Int. J. Syst. Evol. Microbiol.">
        <title>Microbacterium memoriense sp. nov., a member of the Actinomycetota from marine beach sediment of the north coast of Portugal.</title>
        <authorList>
            <person name="Santos J.D.N.D."/>
            <person name="Klimek D."/>
            <person name="Calusinska M."/>
            <person name="Lobo-da-Cunha A."/>
            <person name="Catita J."/>
            <person name="Goncalves H."/>
            <person name="Gonzalez I."/>
            <person name="Lage O.M."/>
        </authorList>
    </citation>
    <scope>NUCLEOTIDE SEQUENCE [LARGE SCALE GENOMIC DNA]</scope>
    <source>
        <strain evidence="2 3">PMIC_1C1B</strain>
    </source>
</reference>
<sequence length="98" mass="10409">MANLNVTYDQMSGAAGRLRDGQGELEATLQRLRQLVAQLVQDGFTTTRASGAFDSSYTEFTTGATKTVQGIEGMASFLEKAAQALQSTDEQLASQLGS</sequence>
<evidence type="ECO:0000313" key="2">
    <source>
        <dbReference type="EMBL" id="MCT9002231.1"/>
    </source>
</evidence>
<comment type="caution">
    <text evidence="2">The sequence shown here is derived from an EMBL/GenBank/DDBJ whole genome shotgun (WGS) entry which is preliminary data.</text>
</comment>
<dbReference type="InterPro" id="IPR010310">
    <property type="entry name" value="T7SS_ESAT-6-like"/>
</dbReference>
<dbReference type="InterPro" id="IPR036689">
    <property type="entry name" value="ESAT-6-like_sf"/>
</dbReference>
<accession>A0ABT2PCJ2</accession>
<evidence type="ECO:0000256" key="1">
    <source>
        <dbReference type="RuleBase" id="RU362001"/>
    </source>
</evidence>
<dbReference type="SUPFAM" id="SSF140453">
    <property type="entry name" value="EsxAB dimer-like"/>
    <property type="match status" value="1"/>
</dbReference>
<gene>
    <name evidence="2" type="ORF">N4R40_07630</name>
</gene>
<dbReference type="Proteomes" id="UP001300496">
    <property type="component" value="Unassembled WGS sequence"/>
</dbReference>